<evidence type="ECO:0000259" key="7">
    <source>
        <dbReference type="Pfam" id="PF01569"/>
    </source>
</evidence>
<evidence type="ECO:0000256" key="3">
    <source>
        <dbReference type="ARBA" id="ARBA00022692"/>
    </source>
</evidence>
<dbReference type="PANTHER" id="PTHR10165">
    <property type="entry name" value="LIPID PHOSPHATE PHOSPHATASE"/>
    <property type="match status" value="1"/>
</dbReference>
<keyword evidence="3" id="KW-0812">Transmembrane</keyword>
<dbReference type="GO" id="GO:0006644">
    <property type="term" value="P:phospholipid metabolic process"/>
    <property type="evidence" value="ECO:0007669"/>
    <property type="project" value="InterPro"/>
</dbReference>
<dbReference type="InterPro" id="IPR036938">
    <property type="entry name" value="PAP2/HPO_sf"/>
</dbReference>
<keyword evidence="5" id="KW-0472">Membrane</keyword>
<evidence type="ECO:0000313" key="8">
    <source>
        <dbReference type="EMBL" id="OJT11152.1"/>
    </source>
</evidence>
<feature type="region of interest" description="Disordered" evidence="6">
    <location>
        <begin position="95"/>
        <end position="153"/>
    </location>
</feature>
<dbReference type="Proteomes" id="UP000184267">
    <property type="component" value="Unassembled WGS sequence"/>
</dbReference>
<keyword evidence="9" id="KW-1185">Reference proteome</keyword>
<dbReference type="SUPFAM" id="SSF48317">
    <property type="entry name" value="Acid phosphatase/Vanadium-dependent haloperoxidase"/>
    <property type="match status" value="1"/>
</dbReference>
<sequence>MLTYALRQVKAWLALAPLAGAAMVAISRTMDYRHHWQDVLTGSLLGLVTAYFSYRQFYPPLWSDMSHKPYSPRIKRGSHLLPTHTRDPSEAEVLAEIAPNRGDIRPRPERRYTDRPSIGDETTMATTTRPAESIDGVDTRKESWRETRYDTVE</sequence>
<comment type="caution">
    <text evidence="8">The sequence shown here is derived from an EMBL/GenBank/DDBJ whole genome shotgun (WGS) entry which is preliminary data.</text>
</comment>
<dbReference type="STRING" id="154538.A0A1M2VUE8"/>
<dbReference type="EMBL" id="MNAD01000683">
    <property type="protein sequence ID" value="OJT11152.1"/>
    <property type="molecule type" value="Genomic_DNA"/>
</dbReference>
<evidence type="ECO:0000256" key="1">
    <source>
        <dbReference type="ARBA" id="ARBA00004141"/>
    </source>
</evidence>
<organism evidence="8 9">
    <name type="scientific">Trametes pubescens</name>
    <name type="common">White-rot fungus</name>
    <dbReference type="NCBI Taxonomy" id="154538"/>
    <lineage>
        <taxon>Eukaryota</taxon>
        <taxon>Fungi</taxon>
        <taxon>Dikarya</taxon>
        <taxon>Basidiomycota</taxon>
        <taxon>Agaricomycotina</taxon>
        <taxon>Agaricomycetes</taxon>
        <taxon>Polyporales</taxon>
        <taxon>Polyporaceae</taxon>
        <taxon>Trametes</taxon>
    </lineage>
</organism>
<feature type="domain" description="Phosphatidic acid phosphatase type 2/haloperoxidase" evidence="7">
    <location>
        <begin position="10"/>
        <end position="58"/>
    </location>
</feature>
<dbReference type="GO" id="GO:0008195">
    <property type="term" value="F:phosphatidate phosphatase activity"/>
    <property type="evidence" value="ECO:0007669"/>
    <property type="project" value="TreeGrafter"/>
</dbReference>
<dbReference type="Gene3D" id="1.20.144.10">
    <property type="entry name" value="Phosphatidic acid phosphatase type 2/haloperoxidase"/>
    <property type="match status" value="1"/>
</dbReference>
<accession>A0A1M2VUE8</accession>
<reference evidence="8 9" key="1">
    <citation type="submission" date="2016-10" db="EMBL/GenBank/DDBJ databases">
        <title>Genome sequence of the basidiomycete white-rot fungus Trametes pubescens.</title>
        <authorList>
            <person name="Makela M.R."/>
            <person name="Granchi Z."/>
            <person name="Peng M."/>
            <person name="De Vries R.P."/>
            <person name="Grigoriev I."/>
            <person name="Riley R."/>
            <person name="Hilden K."/>
        </authorList>
    </citation>
    <scope>NUCLEOTIDE SEQUENCE [LARGE SCALE GENOMIC DNA]</scope>
    <source>
        <strain evidence="8 9">FBCC735</strain>
    </source>
</reference>
<dbReference type="PANTHER" id="PTHR10165:SF35">
    <property type="entry name" value="RE23632P"/>
    <property type="match status" value="1"/>
</dbReference>
<evidence type="ECO:0000256" key="5">
    <source>
        <dbReference type="ARBA" id="ARBA00023136"/>
    </source>
</evidence>
<dbReference type="InterPro" id="IPR043216">
    <property type="entry name" value="PAP-like"/>
</dbReference>
<dbReference type="Pfam" id="PF01569">
    <property type="entry name" value="PAP2"/>
    <property type="match status" value="1"/>
</dbReference>
<dbReference type="GO" id="GO:0046839">
    <property type="term" value="P:phospholipid dephosphorylation"/>
    <property type="evidence" value="ECO:0007669"/>
    <property type="project" value="TreeGrafter"/>
</dbReference>
<evidence type="ECO:0000256" key="4">
    <source>
        <dbReference type="ARBA" id="ARBA00022989"/>
    </source>
</evidence>
<dbReference type="OrthoDB" id="8907274at2759"/>
<feature type="compositionally biased region" description="Basic and acidic residues" evidence="6">
    <location>
        <begin position="102"/>
        <end position="118"/>
    </location>
</feature>
<comment type="subcellular location">
    <subcellularLocation>
        <location evidence="1">Membrane</location>
        <topology evidence="1">Multi-pass membrane protein</topology>
    </subcellularLocation>
</comment>
<dbReference type="AlphaFoldDB" id="A0A1M2VUE8"/>
<name>A0A1M2VUE8_TRAPU</name>
<evidence type="ECO:0000313" key="9">
    <source>
        <dbReference type="Proteomes" id="UP000184267"/>
    </source>
</evidence>
<gene>
    <name evidence="8" type="ORF">TRAPUB_12337</name>
</gene>
<feature type="compositionally biased region" description="Basic and acidic residues" evidence="6">
    <location>
        <begin position="137"/>
        <end position="153"/>
    </location>
</feature>
<comment type="similarity">
    <text evidence="2">Belongs to the PA-phosphatase related phosphoesterase family.</text>
</comment>
<dbReference type="GO" id="GO:0016020">
    <property type="term" value="C:membrane"/>
    <property type="evidence" value="ECO:0007669"/>
    <property type="project" value="UniProtKB-SubCell"/>
</dbReference>
<keyword evidence="4" id="KW-1133">Transmembrane helix</keyword>
<protein>
    <submittedName>
        <fullName evidence="8">Phosphatidate phosphatase PPAPDC1B</fullName>
    </submittedName>
</protein>
<proteinExistence type="inferred from homology"/>
<evidence type="ECO:0000256" key="6">
    <source>
        <dbReference type="SAM" id="MobiDB-lite"/>
    </source>
</evidence>
<dbReference type="InterPro" id="IPR000326">
    <property type="entry name" value="PAP2/HPO"/>
</dbReference>
<evidence type="ECO:0000256" key="2">
    <source>
        <dbReference type="ARBA" id="ARBA00008816"/>
    </source>
</evidence>